<protein>
    <submittedName>
        <fullName evidence="6">Xylulose kinase</fullName>
    </submittedName>
</protein>
<dbReference type="PIRSF" id="PIRSF000538">
    <property type="entry name" value="GlpK"/>
    <property type="match status" value="1"/>
</dbReference>
<keyword evidence="2" id="KW-0808">Transferase</keyword>
<dbReference type="EMBL" id="CP012159">
    <property type="protein sequence ID" value="AKT40517.1"/>
    <property type="molecule type" value="Genomic_DNA"/>
</dbReference>
<evidence type="ECO:0000259" key="4">
    <source>
        <dbReference type="Pfam" id="PF00370"/>
    </source>
</evidence>
<dbReference type="InterPro" id="IPR050406">
    <property type="entry name" value="FGGY_Carb_Kinase"/>
</dbReference>
<dbReference type="Proteomes" id="UP000067626">
    <property type="component" value="Chromosome"/>
</dbReference>
<evidence type="ECO:0000256" key="1">
    <source>
        <dbReference type="ARBA" id="ARBA00009156"/>
    </source>
</evidence>
<feature type="domain" description="Carbohydrate kinase FGGY C-terminal" evidence="5">
    <location>
        <begin position="276"/>
        <end position="466"/>
    </location>
</feature>
<dbReference type="STRING" id="52.CMC5_046720"/>
<dbReference type="PANTHER" id="PTHR43095">
    <property type="entry name" value="SUGAR KINASE"/>
    <property type="match status" value="1"/>
</dbReference>
<dbReference type="KEGG" id="ccro:CMC5_046720"/>
<dbReference type="InterPro" id="IPR018485">
    <property type="entry name" value="FGGY_C"/>
</dbReference>
<reference evidence="6 7" key="1">
    <citation type="submission" date="2015-07" db="EMBL/GenBank/DDBJ databases">
        <title>Genome analysis of myxobacterium Chondromyces crocatus Cm c5 reveals a high potential for natural compound synthesis and the genetic basis for the loss of fruiting body formation.</title>
        <authorList>
            <person name="Zaburannyi N."/>
            <person name="Bunk B."/>
            <person name="Maier J."/>
            <person name="Overmann J."/>
            <person name="Mueller R."/>
        </authorList>
    </citation>
    <scope>NUCLEOTIDE SEQUENCE [LARGE SCALE GENOMIC DNA]</scope>
    <source>
        <strain evidence="6 7">Cm c5</strain>
    </source>
</reference>
<keyword evidence="7" id="KW-1185">Reference proteome</keyword>
<evidence type="ECO:0000259" key="5">
    <source>
        <dbReference type="Pfam" id="PF02782"/>
    </source>
</evidence>
<keyword evidence="3 6" id="KW-0418">Kinase</keyword>
<dbReference type="PANTHER" id="PTHR43095:SF5">
    <property type="entry name" value="XYLULOSE KINASE"/>
    <property type="match status" value="1"/>
</dbReference>
<dbReference type="Pfam" id="PF00370">
    <property type="entry name" value="FGGY_N"/>
    <property type="match status" value="1"/>
</dbReference>
<evidence type="ECO:0000313" key="6">
    <source>
        <dbReference type="EMBL" id="AKT40517.1"/>
    </source>
</evidence>
<dbReference type="InterPro" id="IPR043129">
    <property type="entry name" value="ATPase_NBD"/>
</dbReference>
<accession>A0A0K1EIK5</accession>
<dbReference type="AlphaFoldDB" id="A0A0K1EIK5"/>
<name>A0A0K1EIK5_CHOCO</name>
<dbReference type="GO" id="GO:0016301">
    <property type="term" value="F:kinase activity"/>
    <property type="evidence" value="ECO:0007669"/>
    <property type="project" value="UniProtKB-KW"/>
</dbReference>
<organism evidence="6 7">
    <name type="scientific">Chondromyces crocatus</name>
    <dbReference type="NCBI Taxonomy" id="52"/>
    <lineage>
        <taxon>Bacteria</taxon>
        <taxon>Pseudomonadati</taxon>
        <taxon>Myxococcota</taxon>
        <taxon>Polyangia</taxon>
        <taxon>Polyangiales</taxon>
        <taxon>Polyangiaceae</taxon>
        <taxon>Chondromyces</taxon>
    </lineage>
</organism>
<dbReference type="CDD" id="cd07779">
    <property type="entry name" value="ASKHA_NBD_FGGY_YgcE-like"/>
    <property type="match status" value="1"/>
</dbReference>
<dbReference type="InterPro" id="IPR018484">
    <property type="entry name" value="FGGY_N"/>
</dbReference>
<evidence type="ECO:0000256" key="3">
    <source>
        <dbReference type="ARBA" id="ARBA00022777"/>
    </source>
</evidence>
<dbReference type="OrthoDB" id="9805576at2"/>
<evidence type="ECO:0000313" key="7">
    <source>
        <dbReference type="Proteomes" id="UP000067626"/>
    </source>
</evidence>
<comment type="similarity">
    <text evidence="1">Belongs to the FGGY kinase family.</text>
</comment>
<proteinExistence type="inferred from homology"/>
<gene>
    <name evidence="6" type="ORF">CMC5_046720</name>
</gene>
<dbReference type="GO" id="GO:0005975">
    <property type="term" value="P:carbohydrate metabolic process"/>
    <property type="evidence" value="ECO:0007669"/>
    <property type="project" value="InterPro"/>
</dbReference>
<dbReference type="InterPro" id="IPR000577">
    <property type="entry name" value="Carb_kinase_FGGY"/>
</dbReference>
<dbReference type="SUPFAM" id="SSF53067">
    <property type="entry name" value="Actin-like ATPase domain"/>
    <property type="match status" value="2"/>
</dbReference>
<evidence type="ECO:0000256" key="2">
    <source>
        <dbReference type="ARBA" id="ARBA00022679"/>
    </source>
</evidence>
<feature type="domain" description="Carbohydrate kinase FGGY N-terminal" evidence="4">
    <location>
        <begin position="22"/>
        <end position="267"/>
    </location>
</feature>
<dbReference type="RefSeq" id="WP_050432442.1">
    <property type="nucleotide sequence ID" value="NZ_CP012159.1"/>
</dbReference>
<dbReference type="Pfam" id="PF02782">
    <property type="entry name" value="FGGY_C"/>
    <property type="match status" value="1"/>
</dbReference>
<sequence length="535" mass="55672">MSGEGKRRHGDRGDAGQGEGLVLGIDCSTTACKAIVWDGRGRVVSEGRASIGLTNPEPDAWEQDAERWWEATLEATRQAVERLGEGNAWRVRAMGITHQRETFVVTDAEGKPLHPALVWMDARCRPEVAEAIAALGETRLHTVTGKPPCTTPSLYKLLFLLRRGAPSLGAQRPRVLDVHALLSWRLTGRLATSLASADPLGLVDMEARDFSPEILALAGLSRAQLPVLCAPGEVIGGLMEAAAGALGLPAGLPVVAGAGDGQAAALGAGLSGPGAAYLNLGTAIVSGVVSSAYRIDRAFRTMVAATPGAYLLETDLKGGTFTLTWLVERLLGRSASEVGGTLSALEQVARGLPPGADGLLLVPYWNGVMNPYWDDDASGVMVGWHGAHAPAHVYRATLEGIAMEQRLHTEAVEAASGPIGELLVMGGGSRSDLWCQILADVTGKPVVRTGATEASSLGAGMLAAWASGMFPDLGAAVGAMSARGATFSPGAQQGIYDRLYREVYAGLYPALAGSLKRLAALRAEARGGLAGKAVR</sequence>
<dbReference type="Gene3D" id="3.30.420.40">
    <property type="match status" value="2"/>
</dbReference>